<feature type="region of interest" description="Disordered" evidence="1">
    <location>
        <begin position="111"/>
        <end position="152"/>
    </location>
</feature>
<sequence length="152" mass="16840">MEKTTSRKEARRRLMERQQSVAEAREARERANIGDLTEFTVRTAQVEEVDDWLASRIEKLKGEADNKRQAHRIAAGKALQAMRLRGETLASISMATGYSVPRLREYLKYATEAQDAEPTETPSTDAQVVPLPTRAPVDEDGTPTGDAVVGAQ</sequence>
<evidence type="ECO:0000313" key="2">
    <source>
        <dbReference type="EMBL" id="NTY62608.1"/>
    </source>
</evidence>
<dbReference type="Proteomes" id="UP000708347">
    <property type="component" value="Unassembled WGS sequence"/>
</dbReference>
<evidence type="ECO:0000256" key="1">
    <source>
        <dbReference type="SAM" id="MobiDB-lite"/>
    </source>
</evidence>
<evidence type="ECO:0000313" key="3">
    <source>
        <dbReference type="Proteomes" id="UP000708347"/>
    </source>
</evidence>
<dbReference type="EMBL" id="VBSB01000017">
    <property type="protein sequence ID" value="NTY62608.1"/>
    <property type="molecule type" value="Genomic_DNA"/>
</dbReference>
<reference evidence="2 3" key="1">
    <citation type="submission" date="2019-05" db="EMBL/GenBank/DDBJ databases">
        <title>Mycolicibacterium sphagni ENV482 genome assembly.</title>
        <authorList>
            <person name="Chen W."/>
            <person name="Faulkner N.W."/>
            <person name="Hyman M.R."/>
        </authorList>
    </citation>
    <scope>NUCLEOTIDE SEQUENCE [LARGE SCALE GENOMIC DNA]</scope>
    <source>
        <strain evidence="2 3">ENV482</strain>
    </source>
</reference>
<comment type="caution">
    <text evidence="2">The sequence shown here is derived from an EMBL/GenBank/DDBJ whole genome shotgun (WGS) entry which is preliminary data.</text>
</comment>
<name>A0ABX2K6A3_9MYCO</name>
<protein>
    <submittedName>
        <fullName evidence="2">Uncharacterized protein</fullName>
    </submittedName>
</protein>
<dbReference type="RefSeq" id="WP_174400324.1">
    <property type="nucleotide sequence ID" value="NZ_VBSB01000017.1"/>
</dbReference>
<feature type="region of interest" description="Disordered" evidence="1">
    <location>
        <begin position="1"/>
        <end position="26"/>
    </location>
</feature>
<keyword evidence="3" id="KW-1185">Reference proteome</keyword>
<gene>
    <name evidence="2" type="ORF">FEG63_24020</name>
</gene>
<feature type="compositionally biased region" description="Basic and acidic residues" evidence="1">
    <location>
        <begin position="1"/>
        <end position="16"/>
    </location>
</feature>
<organism evidence="2 3">
    <name type="scientific">Mycolicibacterium sphagni</name>
    <dbReference type="NCBI Taxonomy" id="1786"/>
    <lineage>
        <taxon>Bacteria</taxon>
        <taxon>Bacillati</taxon>
        <taxon>Actinomycetota</taxon>
        <taxon>Actinomycetes</taxon>
        <taxon>Mycobacteriales</taxon>
        <taxon>Mycobacteriaceae</taxon>
        <taxon>Mycolicibacterium</taxon>
    </lineage>
</organism>
<accession>A0ABX2K6A3</accession>
<proteinExistence type="predicted"/>